<sequence length="153" mass="17006">MSGRSGSSTSSSSVLQDFLLSIYKRATQLVFNLVLVALLIGLFVGVGRTFLELGLTLTEPTVRLGLKELVTNVLSLVIVLELIRVFVEYFEFERVRLEVLLEIGVALALRELLLLLFAEKLSGLDLFLWSLGLLAMVAGRTLAVRFPPERRRA</sequence>
<gene>
    <name evidence="7" type="ORF">SAMN04488243_13615</name>
</gene>
<dbReference type="OrthoDB" id="33084at2"/>
<dbReference type="Pfam" id="PF06146">
    <property type="entry name" value="PsiE"/>
    <property type="match status" value="1"/>
</dbReference>
<dbReference type="GO" id="GO:0005886">
    <property type="term" value="C:plasma membrane"/>
    <property type="evidence" value="ECO:0007669"/>
    <property type="project" value="UniProtKB-SubCell"/>
</dbReference>
<dbReference type="Proteomes" id="UP000199446">
    <property type="component" value="Unassembled WGS sequence"/>
</dbReference>
<evidence type="ECO:0000256" key="1">
    <source>
        <dbReference type="ARBA" id="ARBA00004651"/>
    </source>
</evidence>
<name>A0A1G7JND3_9DEIN</name>
<dbReference type="EMBL" id="FNBC01000036">
    <property type="protein sequence ID" value="SDF26480.1"/>
    <property type="molecule type" value="Genomic_DNA"/>
</dbReference>
<evidence type="ECO:0000256" key="2">
    <source>
        <dbReference type="ARBA" id="ARBA00022475"/>
    </source>
</evidence>
<keyword evidence="4 6" id="KW-1133">Transmembrane helix</keyword>
<evidence type="ECO:0000313" key="7">
    <source>
        <dbReference type="EMBL" id="SDF26480.1"/>
    </source>
</evidence>
<evidence type="ECO:0000256" key="6">
    <source>
        <dbReference type="SAM" id="Phobius"/>
    </source>
</evidence>
<evidence type="ECO:0000256" key="3">
    <source>
        <dbReference type="ARBA" id="ARBA00022692"/>
    </source>
</evidence>
<comment type="subcellular location">
    <subcellularLocation>
        <location evidence="1">Cell membrane</location>
        <topology evidence="1">Multi-pass membrane protein</topology>
    </subcellularLocation>
</comment>
<protein>
    <submittedName>
        <fullName evidence="7">Uncharacterized membrane protein, DUF373 family</fullName>
    </submittedName>
</protein>
<keyword evidence="8" id="KW-1185">Reference proteome</keyword>
<dbReference type="InterPro" id="IPR020948">
    <property type="entry name" value="P_starv_induced_PsiE-like"/>
</dbReference>
<organism evidence="7 8">
    <name type="scientific">Thermus arciformis</name>
    <dbReference type="NCBI Taxonomy" id="482827"/>
    <lineage>
        <taxon>Bacteria</taxon>
        <taxon>Thermotogati</taxon>
        <taxon>Deinococcota</taxon>
        <taxon>Deinococci</taxon>
        <taxon>Thermales</taxon>
        <taxon>Thermaceae</taxon>
        <taxon>Thermus</taxon>
    </lineage>
</organism>
<reference evidence="8" key="1">
    <citation type="submission" date="2016-10" db="EMBL/GenBank/DDBJ databases">
        <authorList>
            <person name="Varghese N."/>
            <person name="Submissions S."/>
        </authorList>
    </citation>
    <scope>NUCLEOTIDE SEQUENCE [LARGE SCALE GENOMIC DNA]</scope>
    <source>
        <strain evidence="8">CGMCC 1.6992</strain>
    </source>
</reference>
<dbReference type="STRING" id="482827.SAMN04488243_13615"/>
<proteinExistence type="predicted"/>
<dbReference type="AlphaFoldDB" id="A0A1G7JND3"/>
<accession>A0A1G7JND3</accession>
<evidence type="ECO:0000256" key="4">
    <source>
        <dbReference type="ARBA" id="ARBA00022989"/>
    </source>
</evidence>
<keyword evidence="2" id="KW-1003">Cell membrane</keyword>
<feature type="transmembrane region" description="Helical" evidence="6">
    <location>
        <begin position="29"/>
        <end position="49"/>
    </location>
</feature>
<evidence type="ECO:0000313" key="8">
    <source>
        <dbReference type="Proteomes" id="UP000199446"/>
    </source>
</evidence>
<dbReference type="RefSeq" id="WP_093008370.1">
    <property type="nucleotide sequence ID" value="NZ_FNBC01000036.1"/>
</dbReference>
<evidence type="ECO:0000256" key="5">
    <source>
        <dbReference type="ARBA" id="ARBA00023136"/>
    </source>
</evidence>
<feature type="transmembrane region" description="Helical" evidence="6">
    <location>
        <begin position="124"/>
        <end position="143"/>
    </location>
</feature>
<keyword evidence="3 6" id="KW-0812">Transmembrane</keyword>
<keyword evidence="5 6" id="KW-0472">Membrane</keyword>